<accession>A0ABR1KHH3</accession>
<evidence type="ECO:0000256" key="1">
    <source>
        <dbReference type="ARBA" id="ARBA00005964"/>
    </source>
</evidence>
<keyword evidence="2 3" id="KW-0378">Hydrolase</keyword>
<comment type="caution">
    <text evidence="5">The sequence shown here is derived from an EMBL/GenBank/DDBJ whole genome shotgun (WGS) entry which is preliminary data.</text>
</comment>
<name>A0ABR1KHH3_9PEZI</name>
<dbReference type="SUPFAM" id="SSF53474">
    <property type="entry name" value="alpha/beta-Hydrolases"/>
    <property type="match status" value="1"/>
</dbReference>
<dbReference type="Pfam" id="PF00135">
    <property type="entry name" value="COesterase"/>
    <property type="match status" value="1"/>
</dbReference>
<dbReference type="InterPro" id="IPR019826">
    <property type="entry name" value="Carboxylesterase_B_AS"/>
</dbReference>
<dbReference type="EC" id="3.1.1.-" evidence="3"/>
<sequence>MFFQRFLLAFAAGASFALAQFGDGPSVHIESGTVIGDVKKGVESFKGIPFARPPVGRLRLKPPRPYDGNFGTLKPSLIPPPGCPQFLLRLDPNMFVGETLANITNGPLFQAIEGANEDCLTLNVQRPVGTKAGDKLPVLFYIFGGGFLLGSNQLYAGDGILEEAVKIGKPVVYVAANYRVGGFGFLGGKEIKRDGSSNLGLRDQRLALEWVADNIEAFGGDKDRVTIWGESAGAISVYDQTIVNGGDNTYKRSPLFRAAIMNSGSVIPAEEIDSVKPQRIYDTVVRNSGCRGRRNTLECLRRLPYKELLTAFNSVPGIFDYSSLDLSYLPRPDPGDNFFPESPEVPGFAGRVARVPIIIGDQEDEGTLFSLVQFNVTTTMDLEDYLSTFFLNADSQLISELLDLYPDTPIAGSPFGSGFFNEIRPEFKRLAAILGDLTFTITRRAYLELAAPLLPASWSYLNTYFKGTPILGTFHGSDLLVNFFGLKPDIAAAARAYYVSFATDLDPNTARNSFEWPKWTLDNRQLLEFSAFGQQVIDDDFRDKVTRLILDNTARFRI</sequence>
<evidence type="ECO:0000313" key="6">
    <source>
        <dbReference type="Proteomes" id="UP001363622"/>
    </source>
</evidence>
<dbReference type="PANTHER" id="PTHR11559">
    <property type="entry name" value="CARBOXYLESTERASE"/>
    <property type="match status" value="1"/>
</dbReference>
<feature type="domain" description="Carboxylesterase type B" evidence="4">
    <location>
        <begin position="24"/>
        <end position="532"/>
    </location>
</feature>
<dbReference type="Proteomes" id="UP001363622">
    <property type="component" value="Unassembled WGS sequence"/>
</dbReference>
<dbReference type="EMBL" id="JBBPHU010000009">
    <property type="protein sequence ID" value="KAK7513815.1"/>
    <property type="molecule type" value="Genomic_DNA"/>
</dbReference>
<dbReference type="PROSITE" id="PS00122">
    <property type="entry name" value="CARBOXYLESTERASE_B_1"/>
    <property type="match status" value="1"/>
</dbReference>
<dbReference type="GO" id="GO:0016787">
    <property type="term" value="F:hydrolase activity"/>
    <property type="evidence" value="ECO:0007669"/>
    <property type="project" value="UniProtKB-KW"/>
</dbReference>
<proteinExistence type="inferred from homology"/>
<protein>
    <recommendedName>
        <fullName evidence="3">Carboxylic ester hydrolase</fullName>
        <ecNumber evidence="3">3.1.1.-</ecNumber>
    </recommendedName>
</protein>
<dbReference type="InterPro" id="IPR002018">
    <property type="entry name" value="CarbesteraseB"/>
</dbReference>
<keyword evidence="3" id="KW-0732">Signal</keyword>
<reference evidence="5 6" key="1">
    <citation type="submission" date="2024-04" db="EMBL/GenBank/DDBJ databases">
        <title>Phyllosticta paracitricarpa is synonymous to the EU quarantine fungus P. citricarpa based on phylogenomic analyses.</title>
        <authorList>
            <consortium name="Lawrence Berkeley National Laboratory"/>
            <person name="Van Ingen-Buijs V.A."/>
            <person name="Van Westerhoven A.C."/>
            <person name="Haridas S."/>
            <person name="Skiadas P."/>
            <person name="Martin F."/>
            <person name="Groenewald J.Z."/>
            <person name="Crous P.W."/>
            <person name="Seidl M.F."/>
        </authorList>
    </citation>
    <scope>NUCLEOTIDE SEQUENCE [LARGE SCALE GENOMIC DNA]</scope>
    <source>
        <strain evidence="5 6">CBS 123371</strain>
    </source>
</reference>
<keyword evidence="6" id="KW-1185">Reference proteome</keyword>
<evidence type="ECO:0000313" key="5">
    <source>
        <dbReference type="EMBL" id="KAK7513815.1"/>
    </source>
</evidence>
<feature type="signal peptide" evidence="3">
    <location>
        <begin position="1"/>
        <end position="19"/>
    </location>
</feature>
<comment type="similarity">
    <text evidence="1 3">Belongs to the type-B carboxylesterase/lipase family.</text>
</comment>
<evidence type="ECO:0000256" key="2">
    <source>
        <dbReference type="ARBA" id="ARBA00022801"/>
    </source>
</evidence>
<evidence type="ECO:0000256" key="3">
    <source>
        <dbReference type="RuleBase" id="RU361235"/>
    </source>
</evidence>
<dbReference type="Gene3D" id="3.40.50.1820">
    <property type="entry name" value="alpha/beta hydrolase"/>
    <property type="match status" value="1"/>
</dbReference>
<feature type="chain" id="PRO_5044958160" description="Carboxylic ester hydrolase" evidence="3">
    <location>
        <begin position="20"/>
        <end position="558"/>
    </location>
</feature>
<organism evidence="5 6">
    <name type="scientific">Phyllosticta citriasiana</name>
    <dbReference type="NCBI Taxonomy" id="595635"/>
    <lineage>
        <taxon>Eukaryota</taxon>
        <taxon>Fungi</taxon>
        <taxon>Dikarya</taxon>
        <taxon>Ascomycota</taxon>
        <taxon>Pezizomycotina</taxon>
        <taxon>Dothideomycetes</taxon>
        <taxon>Dothideomycetes incertae sedis</taxon>
        <taxon>Botryosphaeriales</taxon>
        <taxon>Phyllostictaceae</taxon>
        <taxon>Phyllosticta</taxon>
    </lineage>
</organism>
<dbReference type="InterPro" id="IPR029058">
    <property type="entry name" value="AB_hydrolase_fold"/>
</dbReference>
<evidence type="ECO:0000259" key="4">
    <source>
        <dbReference type="Pfam" id="PF00135"/>
    </source>
</evidence>
<dbReference type="InterPro" id="IPR050309">
    <property type="entry name" value="Type-B_Carboxylest/Lipase"/>
</dbReference>
<gene>
    <name evidence="5" type="ORF">IWZ03DRAFT_395467</name>
</gene>